<dbReference type="SUPFAM" id="SSF53335">
    <property type="entry name" value="S-adenosyl-L-methionine-dependent methyltransferases"/>
    <property type="match status" value="1"/>
</dbReference>
<sequence length="250" mass="26218">MDTEPDAFLGGRLRLRQPARGAHRAGTDAVLLARLLTPAPGATLYDLGAATGVVGLAAARLSEEARVVLVERDPGLAALARENVSANELDGRVVVIEADLLAPGAQRRAAGLAPESADIVLTNPPFFEAGTHRASPVPLKAAAHTFATGGLDLWLRTCSDLLRPGGRLGLIHRADALPACLDAMRGRFGDCAVRPVHGRAGRPAIRVLIAAVKGSRAPFRLLPPLVLQDEAGRFTPEAEALHRGDPWPAP</sequence>
<dbReference type="InterPro" id="IPR029063">
    <property type="entry name" value="SAM-dependent_MTases_sf"/>
</dbReference>
<reference evidence="4" key="2">
    <citation type="submission" date="2021-08" db="EMBL/GenBank/DDBJ databases">
        <authorList>
            <person name="Tani A."/>
            <person name="Ola A."/>
            <person name="Ogura Y."/>
            <person name="Katsura K."/>
            <person name="Hayashi T."/>
        </authorList>
    </citation>
    <scope>NUCLEOTIDE SEQUENCE</scope>
    <source>
        <strain evidence="4">NBRC 15686</strain>
    </source>
</reference>
<keyword evidence="5" id="KW-1185">Reference proteome</keyword>
<keyword evidence="1" id="KW-0808">Transferase</keyword>
<reference evidence="4" key="1">
    <citation type="journal article" date="2021" name="Front. Microbiol.">
        <title>Comprehensive Comparative Genomics and Phenotyping of Methylobacterium Species.</title>
        <authorList>
            <person name="Alessa O."/>
            <person name="Ogura Y."/>
            <person name="Fujitani Y."/>
            <person name="Takami H."/>
            <person name="Hayashi T."/>
            <person name="Sahin N."/>
            <person name="Tani A."/>
        </authorList>
    </citation>
    <scope>NUCLEOTIDE SEQUENCE</scope>
    <source>
        <strain evidence="4">NBRC 15686</strain>
    </source>
</reference>
<evidence type="ECO:0000313" key="4">
    <source>
        <dbReference type="EMBL" id="GJE65107.1"/>
    </source>
</evidence>
<keyword evidence="1" id="KW-0489">Methyltransferase</keyword>
<name>A0ABQ4UF29_9HYPH</name>
<dbReference type="Proteomes" id="UP001055039">
    <property type="component" value="Unassembled WGS sequence"/>
</dbReference>
<protein>
    <submittedName>
        <fullName evidence="4">tRNA1(Val) (Adenine(37)-N6)-methyltransferase</fullName>
    </submittedName>
</protein>
<dbReference type="PANTHER" id="PTHR47739:SF1">
    <property type="entry name" value="TRNA1(VAL) (ADENINE(37)-N6)-METHYLTRANSFERASE"/>
    <property type="match status" value="1"/>
</dbReference>
<evidence type="ECO:0000256" key="2">
    <source>
        <dbReference type="ARBA" id="ARBA00022691"/>
    </source>
</evidence>
<dbReference type="CDD" id="cd02440">
    <property type="entry name" value="AdoMet_MTases"/>
    <property type="match status" value="1"/>
</dbReference>
<dbReference type="PANTHER" id="PTHR47739">
    <property type="entry name" value="TRNA1(VAL) (ADENINE(37)-N6)-METHYLTRANSFERASE"/>
    <property type="match status" value="1"/>
</dbReference>
<gene>
    <name evidence="4" type="primary">yfiC</name>
    <name evidence="4" type="ORF">LNAOJCKE_2316</name>
</gene>
<dbReference type="EMBL" id="BPRC01000007">
    <property type="protein sequence ID" value="GJE65107.1"/>
    <property type="molecule type" value="Genomic_DNA"/>
</dbReference>
<dbReference type="Gene3D" id="3.40.50.150">
    <property type="entry name" value="Vaccinia Virus protein VP39"/>
    <property type="match status" value="1"/>
</dbReference>
<keyword evidence="2" id="KW-0949">S-adenosyl-L-methionine</keyword>
<dbReference type="Pfam" id="PF05175">
    <property type="entry name" value="MTS"/>
    <property type="match status" value="1"/>
</dbReference>
<proteinExistence type="predicted"/>
<evidence type="ECO:0000259" key="3">
    <source>
        <dbReference type="Pfam" id="PF05175"/>
    </source>
</evidence>
<comment type="caution">
    <text evidence="4">The sequence shown here is derived from an EMBL/GenBank/DDBJ whole genome shotgun (WGS) entry which is preliminary data.</text>
</comment>
<evidence type="ECO:0000256" key="1">
    <source>
        <dbReference type="ARBA" id="ARBA00022603"/>
    </source>
</evidence>
<dbReference type="InterPro" id="IPR007848">
    <property type="entry name" value="Small_mtfrase_dom"/>
</dbReference>
<accession>A0ABQ4UF29</accession>
<evidence type="ECO:0000313" key="5">
    <source>
        <dbReference type="Proteomes" id="UP001055039"/>
    </source>
</evidence>
<dbReference type="InterPro" id="IPR050210">
    <property type="entry name" value="tRNA_Adenine-N(6)_MTase"/>
</dbReference>
<organism evidence="4 5">
    <name type="scientific">Methylorubrum aminovorans</name>
    <dbReference type="NCBI Taxonomy" id="269069"/>
    <lineage>
        <taxon>Bacteria</taxon>
        <taxon>Pseudomonadati</taxon>
        <taxon>Pseudomonadota</taxon>
        <taxon>Alphaproteobacteria</taxon>
        <taxon>Hyphomicrobiales</taxon>
        <taxon>Methylobacteriaceae</taxon>
        <taxon>Methylorubrum</taxon>
    </lineage>
</organism>
<feature type="domain" description="Methyltransferase small" evidence="3">
    <location>
        <begin position="31"/>
        <end position="150"/>
    </location>
</feature>
<dbReference type="RefSeq" id="WP_238224572.1">
    <property type="nucleotide sequence ID" value="NZ_BAAADH010000066.1"/>
</dbReference>